<dbReference type="PANTHER" id="PTHR31170">
    <property type="entry name" value="BNAC04G53230D PROTEIN"/>
    <property type="match status" value="1"/>
</dbReference>
<name>A0A6P6TP14_COFAR</name>
<protein>
    <submittedName>
        <fullName evidence="3 4">UPF0481 protein At3g47200-like</fullName>
    </submittedName>
</protein>
<dbReference type="PANTHER" id="PTHR31170:SF17">
    <property type="match status" value="1"/>
</dbReference>
<dbReference type="InterPro" id="IPR004158">
    <property type="entry name" value="DUF247_pln"/>
</dbReference>
<dbReference type="Proteomes" id="UP001652660">
    <property type="component" value="Chromosome 8e"/>
</dbReference>
<feature type="transmembrane region" description="Helical" evidence="1">
    <location>
        <begin position="530"/>
        <end position="551"/>
    </location>
</feature>
<accession>A0A6P6TP14</accession>
<keyword evidence="1" id="KW-1133">Transmembrane helix</keyword>
<evidence type="ECO:0000313" key="3">
    <source>
        <dbReference type="RefSeq" id="XP_027080228.2"/>
    </source>
</evidence>
<dbReference type="GeneID" id="113703150"/>
<proteinExistence type="predicted"/>
<organism evidence="2 3">
    <name type="scientific">Coffea arabica</name>
    <name type="common">Arabian coffee</name>
    <dbReference type="NCBI Taxonomy" id="13443"/>
    <lineage>
        <taxon>Eukaryota</taxon>
        <taxon>Viridiplantae</taxon>
        <taxon>Streptophyta</taxon>
        <taxon>Embryophyta</taxon>
        <taxon>Tracheophyta</taxon>
        <taxon>Spermatophyta</taxon>
        <taxon>Magnoliopsida</taxon>
        <taxon>eudicotyledons</taxon>
        <taxon>Gunneridae</taxon>
        <taxon>Pentapetalae</taxon>
        <taxon>asterids</taxon>
        <taxon>lamiids</taxon>
        <taxon>Gentianales</taxon>
        <taxon>Rubiaceae</taxon>
        <taxon>Ixoroideae</taxon>
        <taxon>Gardenieae complex</taxon>
        <taxon>Bertiereae - Coffeeae clade</taxon>
        <taxon>Coffeeae</taxon>
        <taxon>Coffea</taxon>
    </lineage>
</organism>
<keyword evidence="1" id="KW-0472">Membrane</keyword>
<evidence type="ECO:0000256" key="1">
    <source>
        <dbReference type="SAM" id="Phobius"/>
    </source>
</evidence>
<dbReference type="OrthoDB" id="591587at2759"/>
<evidence type="ECO:0000313" key="2">
    <source>
        <dbReference type="Proteomes" id="UP001652660"/>
    </source>
</evidence>
<gene>
    <name evidence="3 4" type="primary">LOC113703150</name>
</gene>
<reference evidence="3 4" key="2">
    <citation type="submission" date="2025-05" db="UniProtKB">
        <authorList>
            <consortium name="RefSeq"/>
        </authorList>
    </citation>
    <scope>IDENTIFICATION</scope>
    <source>
        <tissue evidence="3 4">Leaves</tissue>
    </source>
</reference>
<reference evidence="2" key="1">
    <citation type="journal article" date="2025" name="Foods">
        <title>Unveiling the Microbial Signatures of Arabica Coffee Cherries: Insights into Ripeness Specific Diversity, Functional Traits, and Implications for Quality and Safety.</title>
        <authorList>
            <consortium name="RefSeq"/>
            <person name="Tenea G.N."/>
            <person name="Cifuentes V."/>
            <person name="Reyes P."/>
            <person name="Cevallos-Vallejos M."/>
        </authorList>
    </citation>
    <scope>NUCLEOTIDE SEQUENCE [LARGE SCALE GENOMIC DNA]</scope>
</reference>
<dbReference type="RefSeq" id="XP_027080228.2">
    <property type="nucleotide sequence ID" value="XM_027224427.2"/>
</dbReference>
<sequence>MSEDKGLTTRIDRKLSGLSNSFSKQRIFRVHHKLRSQNEVAYEPQMFSIGPYHHGKENLVKAQTYKLWYLKELLLRRGESSTERYINALKDLEDEARIWYAEEDMIGLGSDEFVEMMLLDGFFIIELLRKYAGWCQYKEYPLNYAPKQGDPIILNRRIIGCLFRDILLFENQLPFFILVRLFEMTKSPGGAEEENLVDLAIFPHSPLHFFFPGEKPVSLPNPTTNIAGNVGDVVHLLHLVHECWCWSFAGKLAGGNLSPENGDPQGFRSTRGGWLKLMKKSSIKLHKISGSACWPFAAKPAADNRSLENGHPHDIYSTSGWDLEKGVSATQLHEITSSLHCFSFAAKRVADHQSQENGDSQDNCSTSGQVYEHIKCASELRQAGIKFETANESVSWLDIAFEKGVMKIPTLDVHDVTECVFRNLIGFELYMINGLNDRRYVIDYITFMDSLIDSSRDVEKLRHQKIITKWLGDDKAISSVFNSLVKEVETDAGNDFFCYSRVFKQVNEYSSRRWNIWRAHLMRNYFNNPWSIISFAAALVLLVLTFVQTIFSILQFESETSCACKVS</sequence>
<evidence type="ECO:0000313" key="4">
    <source>
        <dbReference type="RefSeq" id="XP_027080229.2"/>
    </source>
</evidence>
<dbReference type="RefSeq" id="XP_027080229.2">
    <property type="nucleotide sequence ID" value="XM_027224428.2"/>
</dbReference>
<dbReference type="AlphaFoldDB" id="A0A6P6TP14"/>
<dbReference type="Pfam" id="PF03140">
    <property type="entry name" value="DUF247"/>
    <property type="match status" value="1"/>
</dbReference>
<keyword evidence="1" id="KW-0812">Transmembrane</keyword>
<keyword evidence="2" id="KW-1185">Reference proteome</keyword>